<dbReference type="AlphaFoldDB" id="A0A852ZLC8"/>
<feature type="transmembrane region" description="Helical" evidence="7">
    <location>
        <begin position="177"/>
        <end position="200"/>
    </location>
</feature>
<dbReference type="InterPro" id="IPR050901">
    <property type="entry name" value="BP-dep_ABC_trans_perm"/>
</dbReference>
<evidence type="ECO:0000256" key="3">
    <source>
        <dbReference type="ARBA" id="ARBA00022475"/>
    </source>
</evidence>
<keyword evidence="3" id="KW-1003">Cell membrane</keyword>
<evidence type="ECO:0000313" key="10">
    <source>
        <dbReference type="EMBL" id="NYI03199.1"/>
    </source>
</evidence>
<dbReference type="SUPFAM" id="SSF161098">
    <property type="entry name" value="MetI-like"/>
    <property type="match status" value="1"/>
</dbReference>
<proteinExistence type="inferred from homology"/>
<reference evidence="10 11" key="1">
    <citation type="submission" date="2020-07" db="EMBL/GenBank/DDBJ databases">
        <title>Sequencing the genomes of 1000 actinobacteria strains.</title>
        <authorList>
            <person name="Klenk H.-P."/>
        </authorList>
    </citation>
    <scope>NUCLEOTIDE SEQUENCE [LARGE SCALE GENOMIC DNA]</scope>
    <source>
        <strain evidence="10 11">DSM 42178</strain>
    </source>
</reference>
<feature type="transmembrane region" description="Helical" evidence="7">
    <location>
        <begin position="53"/>
        <end position="78"/>
    </location>
</feature>
<dbReference type="CDD" id="cd06261">
    <property type="entry name" value="TM_PBP2"/>
    <property type="match status" value="1"/>
</dbReference>
<evidence type="ECO:0000256" key="2">
    <source>
        <dbReference type="ARBA" id="ARBA00022448"/>
    </source>
</evidence>
<dbReference type="Proteomes" id="UP000567795">
    <property type="component" value="Unassembled WGS sequence"/>
</dbReference>
<feature type="transmembrane region" description="Helical" evidence="7">
    <location>
        <begin position="144"/>
        <end position="165"/>
    </location>
</feature>
<dbReference type="PROSITE" id="PS50928">
    <property type="entry name" value="ABC_TM1"/>
    <property type="match status" value="1"/>
</dbReference>
<dbReference type="Gene3D" id="1.10.3720.10">
    <property type="entry name" value="MetI-like"/>
    <property type="match status" value="1"/>
</dbReference>
<evidence type="ECO:0000313" key="11">
    <source>
        <dbReference type="Proteomes" id="UP000567795"/>
    </source>
</evidence>
<feature type="transmembrane region" description="Helical" evidence="7">
    <location>
        <begin position="221"/>
        <end position="246"/>
    </location>
</feature>
<keyword evidence="2 7" id="KW-0813">Transport</keyword>
<organism evidence="10 11">
    <name type="scientific">Allostreptomyces psammosilenae</name>
    <dbReference type="NCBI Taxonomy" id="1892865"/>
    <lineage>
        <taxon>Bacteria</taxon>
        <taxon>Bacillati</taxon>
        <taxon>Actinomycetota</taxon>
        <taxon>Actinomycetes</taxon>
        <taxon>Kitasatosporales</taxon>
        <taxon>Streptomycetaceae</taxon>
        <taxon>Allostreptomyces</taxon>
    </lineage>
</organism>
<gene>
    <name evidence="10" type="ORF">FHU37_000142</name>
</gene>
<accession>A0A852ZLC8</accession>
<keyword evidence="10" id="KW-0762">Sugar transport</keyword>
<feature type="region of interest" description="Disordered" evidence="8">
    <location>
        <begin position="1"/>
        <end position="47"/>
    </location>
</feature>
<dbReference type="EMBL" id="JACBZD010000001">
    <property type="protein sequence ID" value="NYI03199.1"/>
    <property type="molecule type" value="Genomic_DNA"/>
</dbReference>
<evidence type="ECO:0000256" key="6">
    <source>
        <dbReference type="ARBA" id="ARBA00023136"/>
    </source>
</evidence>
<dbReference type="InterPro" id="IPR035906">
    <property type="entry name" value="MetI-like_sf"/>
</dbReference>
<evidence type="ECO:0000259" key="9">
    <source>
        <dbReference type="PROSITE" id="PS50928"/>
    </source>
</evidence>
<feature type="transmembrane region" description="Helical" evidence="7">
    <location>
        <begin position="108"/>
        <end position="132"/>
    </location>
</feature>
<protein>
    <submittedName>
        <fullName evidence="10">Multiple sugar transport system permease protein</fullName>
    </submittedName>
</protein>
<comment type="similarity">
    <text evidence="7">Belongs to the binding-protein-dependent transport system permease family.</text>
</comment>
<dbReference type="PANTHER" id="PTHR32243">
    <property type="entry name" value="MALTOSE TRANSPORT SYSTEM PERMEASE-RELATED"/>
    <property type="match status" value="1"/>
</dbReference>
<keyword evidence="11" id="KW-1185">Reference proteome</keyword>
<dbReference type="InterPro" id="IPR000515">
    <property type="entry name" value="MetI-like"/>
</dbReference>
<dbReference type="RefSeq" id="WP_179812295.1">
    <property type="nucleotide sequence ID" value="NZ_JACBZD010000001.1"/>
</dbReference>
<evidence type="ECO:0000256" key="8">
    <source>
        <dbReference type="SAM" id="MobiDB-lite"/>
    </source>
</evidence>
<evidence type="ECO:0000256" key="4">
    <source>
        <dbReference type="ARBA" id="ARBA00022692"/>
    </source>
</evidence>
<feature type="domain" description="ABC transmembrane type-1" evidence="9">
    <location>
        <begin position="109"/>
        <end position="300"/>
    </location>
</feature>
<evidence type="ECO:0000256" key="5">
    <source>
        <dbReference type="ARBA" id="ARBA00022989"/>
    </source>
</evidence>
<dbReference type="PANTHER" id="PTHR32243:SF18">
    <property type="entry name" value="INNER MEMBRANE ABC TRANSPORTER PERMEASE PROTEIN YCJP"/>
    <property type="match status" value="1"/>
</dbReference>
<dbReference type="Pfam" id="PF00528">
    <property type="entry name" value="BPD_transp_1"/>
    <property type="match status" value="1"/>
</dbReference>
<evidence type="ECO:0000256" key="7">
    <source>
        <dbReference type="RuleBase" id="RU363032"/>
    </source>
</evidence>
<keyword evidence="4 7" id="KW-0812">Transmembrane</keyword>
<keyword evidence="5 7" id="KW-1133">Transmembrane helix</keyword>
<evidence type="ECO:0000256" key="1">
    <source>
        <dbReference type="ARBA" id="ARBA00004651"/>
    </source>
</evidence>
<sequence length="315" mass="34373">MSTQHLHGASLAPSAVDTAPGKEPSAAPGPTGRAGAGGRRTGRRRPGNAPRRWEIYLPLGLYLLFTLVPFYWMLVFALRPNGSTSLLPWPITFEHFETVWYDLGYSTFFWNSVWVGVASLFTTTVIALAGGYALARYPFRGRNIFLLALLCTQFIPGAMMLIPLFEIFRTLGLINSLWSLVVAETVFQLPLSLILISGFVRNIPMELEEAAWVDGCSRFQAFRAIVLPMLTPGLIAVGSFAFIGAWNNFLFALMFVNEQESYTIPVGLSYTLGEYSVDFGALAAGGVVAALPVVAIFAVIQRYLVRGMSAGAVKG</sequence>
<keyword evidence="6 7" id="KW-0472">Membrane</keyword>
<name>A0A852ZLC8_9ACTN</name>
<dbReference type="GO" id="GO:0055085">
    <property type="term" value="P:transmembrane transport"/>
    <property type="evidence" value="ECO:0007669"/>
    <property type="project" value="InterPro"/>
</dbReference>
<dbReference type="GO" id="GO:0005886">
    <property type="term" value="C:plasma membrane"/>
    <property type="evidence" value="ECO:0007669"/>
    <property type="project" value="UniProtKB-SubCell"/>
</dbReference>
<comment type="caution">
    <text evidence="10">The sequence shown here is derived from an EMBL/GenBank/DDBJ whole genome shotgun (WGS) entry which is preliminary data.</text>
</comment>
<feature type="transmembrane region" description="Helical" evidence="7">
    <location>
        <begin position="279"/>
        <end position="300"/>
    </location>
</feature>
<comment type="subcellular location">
    <subcellularLocation>
        <location evidence="1 7">Cell membrane</location>
        <topology evidence="1 7">Multi-pass membrane protein</topology>
    </subcellularLocation>
</comment>